<feature type="domain" description="SHSP" evidence="3">
    <location>
        <begin position="34"/>
        <end position="146"/>
    </location>
</feature>
<keyword evidence="5" id="KW-1185">Reference proteome</keyword>
<comment type="caution">
    <text evidence="4">The sequence shown here is derived from an EMBL/GenBank/DDBJ whole genome shotgun (WGS) entry which is preliminary data.</text>
</comment>
<name>A0ABW7C7X9_9CYAN</name>
<evidence type="ECO:0000259" key="3">
    <source>
        <dbReference type="PROSITE" id="PS01031"/>
    </source>
</evidence>
<protein>
    <submittedName>
        <fullName evidence="4">Hsp20/alpha crystallin family protein</fullName>
    </submittedName>
</protein>
<dbReference type="Gene3D" id="2.60.40.790">
    <property type="match status" value="1"/>
</dbReference>
<sequence>MTLIRWEPYREIESLRRRFDRLLDGALMTPLAIDPELHHAPAAELEETADALLLRLELPGIDPKTVDVEVTAESVSIAGERRFEKTVQENSAFRTEFRYGKFQRVIPLPTRVQNAQATANYQNGILELRLPKVEEEKNKVVKLSIG</sequence>
<proteinExistence type="inferred from homology"/>
<gene>
    <name evidence="4" type="ORF">VPK24_05740</name>
</gene>
<reference evidence="5" key="1">
    <citation type="journal article" date="2024" name="Algal Res.">
        <title>Biochemical, toxicological and genomic investigation of a high-biomass producing Limnothrix strain isolated from Italian shallow drinking water reservoir.</title>
        <authorList>
            <person name="Simonazzi M."/>
            <person name="Shishido T.K."/>
            <person name="Delbaje E."/>
            <person name="Wahlsten M."/>
            <person name="Fewer D.P."/>
            <person name="Sivonen K."/>
            <person name="Pezzolesi L."/>
            <person name="Pistocchi R."/>
        </authorList>
    </citation>
    <scope>NUCLEOTIDE SEQUENCE [LARGE SCALE GENOMIC DNA]</scope>
    <source>
        <strain evidence="5">LRLZ20PSL1</strain>
    </source>
</reference>
<dbReference type="SUPFAM" id="SSF49764">
    <property type="entry name" value="HSP20-like chaperones"/>
    <property type="match status" value="1"/>
</dbReference>
<evidence type="ECO:0000256" key="2">
    <source>
        <dbReference type="RuleBase" id="RU003616"/>
    </source>
</evidence>
<dbReference type="InterPro" id="IPR002068">
    <property type="entry name" value="A-crystallin/Hsp20_dom"/>
</dbReference>
<dbReference type="InterPro" id="IPR031107">
    <property type="entry name" value="Small_HSP"/>
</dbReference>
<dbReference type="CDD" id="cd06464">
    <property type="entry name" value="ACD_sHsps-like"/>
    <property type="match status" value="1"/>
</dbReference>
<accession>A0ABW7C7X9</accession>
<organism evidence="4 5">
    <name type="scientific">Limnothrix redekei LRLZ20PSL1</name>
    <dbReference type="NCBI Taxonomy" id="3112953"/>
    <lineage>
        <taxon>Bacteria</taxon>
        <taxon>Bacillati</taxon>
        <taxon>Cyanobacteriota</taxon>
        <taxon>Cyanophyceae</taxon>
        <taxon>Pseudanabaenales</taxon>
        <taxon>Pseudanabaenaceae</taxon>
        <taxon>Limnothrix</taxon>
    </lineage>
</organism>
<dbReference type="Proteomes" id="UP001604335">
    <property type="component" value="Unassembled WGS sequence"/>
</dbReference>
<comment type="similarity">
    <text evidence="1 2">Belongs to the small heat shock protein (HSP20) family.</text>
</comment>
<dbReference type="InterPro" id="IPR008978">
    <property type="entry name" value="HSP20-like_chaperone"/>
</dbReference>
<dbReference type="RefSeq" id="WP_393011379.1">
    <property type="nucleotide sequence ID" value="NZ_JAZAQF010000029.1"/>
</dbReference>
<evidence type="ECO:0000313" key="5">
    <source>
        <dbReference type="Proteomes" id="UP001604335"/>
    </source>
</evidence>
<dbReference type="PANTHER" id="PTHR11527">
    <property type="entry name" value="HEAT-SHOCK PROTEIN 20 FAMILY MEMBER"/>
    <property type="match status" value="1"/>
</dbReference>
<dbReference type="PROSITE" id="PS01031">
    <property type="entry name" value="SHSP"/>
    <property type="match status" value="1"/>
</dbReference>
<dbReference type="EMBL" id="JAZAQF010000029">
    <property type="protein sequence ID" value="MFG3817131.1"/>
    <property type="molecule type" value="Genomic_DNA"/>
</dbReference>
<evidence type="ECO:0000313" key="4">
    <source>
        <dbReference type="EMBL" id="MFG3817131.1"/>
    </source>
</evidence>
<dbReference type="Pfam" id="PF00011">
    <property type="entry name" value="HSP20"/>
    <property type="match status" value="1"/>
</dbReference>
<evidence type="ECO:0000256" key="1">
    <source>
        <dbReference type="PROSITE-ProRule" id="PRU00285"/>
    </source>
</evidence>